<name>A0A0Q9ZXZ8_9GAMM</name>
<dbReference type="OrthoDB" id="5955493at2"/>
<evidence type="ECO:0000313" key="2">
    <source>
        <dbReference type="EMBL" id="KRG37798.1"/>
    </source>
</evidence>
<organism evidence="2 3">
    <name type="scientific">Stenotrophomonas panacihumi</name>
    <dbReference type="NCBI Taxonomy" id="676599"/>
    <lineage>
        <taxon>Bacteria</taxon>
        <taxon>Pseudomonadati</taxon>
        <taxon>Pseudomonadota</taxon>
        <taxon>Gammaproteobacteria</taxon>
        <taxon>Lysobacterales</taxon>
        <taxon>Lysobacteraceae</taxon>
        <taxon>Stenotrophomonas</taxon>
    </lineage>
</organism>
<dbReference type="RefSeq" id="WP_057649090.1">
    <property type="nucleotide sequence ID" value="NZ_LLXU01000129.1"/>
</dbReference>
<dbReference type="STRING" id="676599.ARC20_15975"/>
<reference evidence="2 3" key="1">
    <citation type="submission" date="2015-10" db="EMBL/GenBank/DDBJ databases">
        <title>Genome sequencing and analysis of members of genus Stenotrophomonas.</title>
        <authorList>
            <person name="Patil P.P."/>
            <person name="Midha S."/>
            <person name="Patil P.B."/>
        </authorList>
    </citation>
    <scope>NUCLEOTIDE SEQUENCE [LARGE SCALE GENOMIC DNA]</scope>
    <source>
        <strain evidence="2 3">JCM 16536</strain>
    </source>
</reference>
<feature type="transmembrane region" description="Helical" evidence="1">
    <location>
        <begin position="131"/>
        <end position="150"/>
    </location>
</feature>
<sequence>MSLSVLSDSPAPARWIARSGALAVATGGAFLLWVLVLQLLRGDLSWTRAQLSLYLHGPYGLSLRVAYCLLALSMSLQAIALQASLSPRARSGVVLGLFWASALGLASVAIGDSYLPQYAPNLAPAVHLLSAQAAFLCVIAAICLQSWYFRRDVRWQAHARRAGWLAAVAFAVLFAHVVLRWGPRGLGQKSAIVLIVAWLIGVGVQLARDPGAAPVARSRDNANEPTREEP</sequence>
<keyword evidence="3" id="KW-1185">Reference proteome</keyword>
<dbReference type="InterPro" id="IPR009339">
    <property type="entry name" value="DUF998"/>
</dbReference>
<comment type="caution">
    <text evidence="2">The sequence shown here is derived from an EMBL/GenBank/DDBJ whole genome shotgun (WGS) entry which is preliminary data.</text>
</comment>
<feature type="transmembrane region" description="Helical" evidence="1">
    <location>
        <begin position="191"/>
        <end position="207"/>
    </location>
</feature>
<dbReference type="Pfam" id="PF06197">
    <property type="entry name" value="DUF998"/>
    <property type="match status" value="1"/>
</dbReference>
<evidence type="ECO:0008006" key="4">
    <source>
        <dbReference type="Google" id="ProtNLM"/>
    </source>
</evidence>
<evidence type="ECO:0000313" key="3">
    <source>
        <dbReference type="Proteomes" id="UP000051802"/>
    </source>
</evidence>
<dbReference type="AlphaFoldDB" id="A0A0Q9ZXZ8"/>
<keyword evidence="1" id="KW-1133">Transmembrane helix</keyword>
<feature type="transmembrane region" description="Helical" evidence="1">
    <location>
        <begin position="162"/>
        <end position="179"/>
    </location>
</feature>
<dbReference type="EMBL" id="LLXU01000129">
    <property type="protein sequence ID" value="KRG37798.1"/>
    <property type="molecule type" value="Genomic_DNA"/>
</dbReference>
<keyword evidence="1" id="KW-0812">Transmembrane</keyword>
<accession>A0A0Q9ZXZ8</accession>
<gene>
    <name evidence="2" type="ORF">ARC20_15975</name>
</gene>
<feature type="transmembrane region" description="Helical" evidence="1">
    <location>
        <begin position="21"/>
        <end position="41"/>
    </location>
</feature>
<keyword evidence="1" id="KW-0472">Membrane</keyword>
<protein>
    <recommendedName>
        <fullName evidence="4">DUF998 domain-containing protein</fullName>
    </recommendedName>
</protein>
<evidence type="ECO:0000256" key="1">
    <source>
        <dbReference type="SAM" id="Phobius"/>
    </source>
</evidence>
<proteinExistence type="predicted"/>
<feature type="transmembrane region" description="Helical" evidence="1">
    <location>
        <begin position="93"/>
        <end position="111"/>
    </location>
</feature>
<dbReference type="Proteomes" id="UP000051802">
    <property type="component" value="Unassembled WGS sequence"/>
</dbReference>